<reference evidence="3" key="1">
    <citation type="journal article" date="2019" name="Int. J. Syst. Evol. Microbiol.">
        <title>The Global Catalogue of Microorganisms (GCM) 10K type strain sequencing project: providing services to taxonomists for standard genome sequencing and annotation.</title>
        <authorList>
            <consortium name="The Broad Institute Genomics Platform"/>
            <consortium name="The Broad Institute Genome Sequencing Center for Infectious Disease"/>
            <person name="Wu L."/>
            <person name="Ma J."/>
        </authorList>
    </citation>
    <scope>NUCLEOTIDE SEQUENCE [LARGE SCALE GENOMIC DNA]</scope>
    <source>
        <strain evidence="3">CCUG 55854</strain>
    </source>
</reference>
<name>A0ABW3LVR5_9GAMM</name>
<proteinExistence type="predicted"/>
<evidence type="ECO:0000256" key="1">
    <source>
        <dbReference type="SAM" id="Coils"/>
    </source>
</evidence>
<gene>
    <name evidence="2" type="ORF">ACFQ2N_09455</name>
</gene>
<organism evidence="2 3">
    <name type="scientific">Pseudoxanthomonas kaohsiungensis</name>
    <dbReference type="NCBI Taxonomy" id="283923"/>
    <lineage>
        <taxon>Bacteria</taxon>
        <taxon>Pseudomonadati</taxon>
        <taxon>Pseudomonadota</taxon>
        <taxon>Gammaproteobacteria</taxon>
        <taxon>Lysobacterales</taxon>
        <taxon>Lysobacteraceae</taxon>
        <taxon>Pseudoxanthomonas</taxon>
    </lineage>
</organism>
<comment type="caution">
    <text evidence="2">The sequence shown here is derived from an EMBL/GenBank/DDBJ whole genome shotgun (WGS) entry which is preliminary data.</text>
</comment>
<evidence type="ECO:0000313" key="2">
    <source>
        <dbReference type="EMBL" id="MFD1042570.1"/>
    </source>
</evidence>
<protein>
    <submittedName>
        <fullName evidence="2">Uncharacterized protein</fullName>
    </submittedName>
</protein>
<dbReference type="RefSeq" id="WP_162376115.1">
    <property type="nucleotide sequence ID" value="NZ_JBHTKN010000005.1"/>
</dbReference>
<keyword evidence="3" id="KW-1185">Reference proteome</keyword>
<evidence type="ECO:0000313" key="3">
    <source>
        <dbReference type="Proteomes" id="UP001597033"/>
    </source>
</evidence>
<feature type="coiled-coil region" evidence="1">
    <location>
        <begin position="739"/>
        <end position="801"/>
    </location>
</feature>
<sequence length="981" mass="108139">MDTKANNESANLSTVADYVAAIQHVSSGQFISRLGESGQHYFASTFGAPLFALSTLAPEVIASNDSSLLLITSDPGHAADGGRWWSLYAKIHKPSKFSLTVCFPHRPPNGKAPKPLLFQPPQQIVRSWQKHLQSLGSPPDVVMLYPKDFDELTAVHSELITRAPGSKLLVAVPTRLGALIARRMLASCGYSVGDPIDFRQSQEEPQHCAPGAWWFAASVPETGKYIAADDELFARLRDGYSRLSQFLHLADSKEDAGDIARVIACRSNDIVEGEAVQTVRLSGNSGVDLASGRFFKIEEEASTDSFVWDENVMSADLLALQPPANTEASEDEDRLQLLLWFSHAAAQETERELKKMTVEDVATQSEKAESAGSTESASAAVVESLAMPEAAIEPASVEKPAESAKIESAEALVVASSSAPVEEAGTQLGSSIFVRNRSRLSRSAGTVNVLALAAKLGRGGESSSTLFEAAKDRILAWLRSGGVSLESSTENTHIESSAGEVTVETDGHSIWTMRFDNRSTMGTGAIWRVEATLIGHPVPAISLRLIQVRSSEDAPPPVISGVPRLVVAISESVGLQDAGEQLRNTALHLKKEGDSTWLGRLLLNPHRTQPVIVISGKVDTSADRLARRLAGVAHVICIDHAISNRMVRVFGRERSVFGNAVRLYRPGFTADASPYEHPTWALKGVQLPTWLANNIFEEACAISLEAGDLDERAPSFQSIRNLLAAKRMASSEQRILELRQQTENAVSSKDEKIRQLQEVRDEQQSMLGMYREENAKLTLQIEQLREELQAKRLECSAAAEEVRQLNYRLNNQWADEALDDTSQNEESYYPDNWDELEEWVDSYGDGKLVLHEKALKAVRTSPFKDIPFAYKALEYLVRYFIPMKQRDPGDDAPFHAEIAALAELGMEREPVGEALNNHRYKQSYRRLYEGKTIWLEDHLKWGVGFDPATLFRLYFHYHEASGKVIVGHLTTHLPNSLTHTS</sequence>
<accession>A0ABW3LVR5</accession>
<dbReference type="EMBL" id="JBHTKN010000005">
    <property type="protein sequence ID" value="MFD1042570.1"/>
    <property type="molecule type" value="Genomic_DNA"/>
</dbReference>
<keyword evidence="1" id="KW-0175">Coiled coil</keyword>
<dbReference type="Proteomes" id="UP001597033">
    <property type="component" value="Unassembled WGS sequence"/>
</dbReference>